<dbReference type="InterPro" id="IPR034035">
    <property type="entry name" value="Astacin-like_dom"/>
</dbReference>
<keyword evidence="6" id="KW-1185">Reference proteome</keyword>
<dbReference type="GO" id="GO:0004222">
    <property type="term" value="F:metalloendopeptidase activity"/>
    <property type="evidence" value="ECO:0007669"/>
    <property type="project" value="UniProtKB-UniRule"/>
</dbReference>
<dbReference type="SUPFAM" id="SSF55486">
    <property type="entry name" value="Metalloproteases ('zincins'), catalytic domain"/>
    <property type="match status" value="1"/>
</dbReference>
<comment type="caution">
    <text evidence="2">Lacks conserved residue(s) required for the propagation of feature annotation.</text>
</comment>
<keyword evidence="2 3" id="KW-0482">Metalloprotease</keyword>
<evidence type="ECO:0000256" key="3">
    <source>
        <dbReference type="RuleBase" id="RU361183"/>
    </source>
</evidence>
<dbReference type="PANTHER" id="PTHR10127">
    <property type="entry name" value="DISCOIDIN, CUB, EGF, LAMININ , AND ZINC METALLOPROTEASE DOMAIN CONTAINING"/>
    <property type="match status" value="1"/>
</dbReference>
<dbReference type="OrthoDB" id="291007at2759"/>
<gene>
    <name evidence="5" type="ORF">NAV_LOCUS4343</name>
</gene>
<reference evidence="5 6" key="1">
    <citation type="submission" date="2018-08" db="EMBL/GenBank/DDBJ databases">
        <authorList>
            <person name="Laetsch R D."/>
            <person name="Stevens L."/>
            <person name="Kumar S."/>
            <person name="Blaxter L. M."/>
        </authorList>
    </citation>
    <scope>NUCLEOTIDE SEQUENCE [LARGE SCALE GENOMIC DNA]</scope>
</reference>
<dbReference type="EC" id="3.4.24.-" evidence="3"/>
<feature type="binding site" evidence="2">
    <location>
        <position position="613"/>
    </location>
    <ligand>
        <name>Zn(2+)</name>
        <dbReference type="ChEBI" id="CHEBI:29105"/>
        <note>catalytic</note>
    </ligand>
</feature>
<feature type="domain" description="Peptidase M12A" evidence="4">
    <location>
        <begin position="515"/>
        <end position="714"/>
    </location>
</feature>
<protein>
    <recommendedName>
        <fullName evidence="3">Metalloendopeptidase</fullName>
        <ecNumber evidence="3">3.4.24.-</ecNumber>
    </recommendedName>
</protein>
<keyword evidence="1" id="KW-1015">Disulfide bond</keyword>
<dbReference type="EMBL" id="UPTC01000636">
    <property type="protein sequence ID" value="VBB29543.1"/>
    <property type="molecule type" value="Genomic_DNA"/>
</dbReference>
<name>A0A498SHY4_ACAVI</name>
<dbReference type="PANTHER" id="PTHR10127:SF810">
    <property type="entry name" value="ZINC METALLOPROTEINASE NAS-38"/>
    <property type="match status" value="1"/>
</dbReference>
<feature type="active site" evidence="2">
    <location>
        <position position="610"/>
    </location>
</feature>
<dbReference type="CDD" id="cd04280">
    <property type="entry name" value="ZnMc_astacin_like"/>
    <property type="match status" value="1"/>
</dbReference>
<dbReference type="PROSITE" id="PS51864">
    <property type="entry name" value="ASTACIN"/>
    <property type="match status" value="1"/>
</dbReference>
<evidence type="ECO:0000259" key="4">
    <source>
        <dbReference type="PROSITE" id="PS51864"/>
    </source>
</evidence>
<dbReference type="Pfam" id="PF01400">
    <property type="entry name" value="Astacin"/>
    <property type="match status" value="1"/>
</dbReference>
<sequence>MEPTEYQFWCCQCKRNEIDDVARISNNNNNNNDNNNNSSMSNGIVVTQQPFSNNENNCSYDDLSFSNTVSEIKSGFNEQKHKLDDDSEMRIEMRRLKEESTNITSILLDNLISEPNKINPAEEVTTNDQEEIKKFPKQQDSIGSVYNMEDIVLSDVDEEDLWEFPTDNKQITRIGDDHKEQVVHHNLDHIANCDKKEEFKETNDVSNVFGNAEHTSELESFQENSNHTKILDIRLNEATFLHNVVRANDSEKNIDTFSKSTNSLISFTNRKLSTNSNERDDLSMICILDDDLVMKKENAQNSNISMETECKNVSVLEHDDTEAIIQSNKMYANDVSSSSSTDREDVPETIISIKNSEKILNISKKSVRTDISTTKYTNAKDDNTTDDDNRLIIKYKNAPKNNDSIKMFTDDILMENYRTQKASRRTLDHIKQLITLKAQRQIGNIDDTALADQIILQRKNPESRQNHDELSINDPDAYYQGDIDLSEKQAELLSKHFKNEIVLKEKGDEITRQKRSIGIEPFYVRWDRKHPISYDFAETIPLETRAKIRAAMKMWEERTCIRFQENGPNVDRIEFFDGGGCSSFVGRTGGTQGISISTPGCDIIGIISHEIGHTLGIFHEQARLDQKNHIFINYNNIPLNRWNNFFPLSQYEADMFNLPYDTGSVMHYGPYGFAADPYVPAITTRDKFHQYTIGQREGPSFLDYAAVKLYLTTALMILSSNG</sequence>
<proteinExistence type="predicted"/>
<evidence type="ECO:0000256" key="1">
    <source>
        <dbReference type="ARBA" id="ARBA00023157"/>
    </source>
</evidence>
<keyword evidence="2 3" id="KW-0378">Hydrolase</keyword>
<feature type="binding site" evidence="2">
    <location>
        <position position="609"/>
    </location>
    <ligand>
        <name>Zn(2+)</name>
        <dbReference type="ChEBI" id="CHEBI:29105"/>
        <note>catalytic</note>
    </ligand>
</feature>
<dbReference type="AlphaFoldDB" id="A0A498SHY4"/>
<evidence type="ECO:0000313" key="5">
    <source>
        <dbReference type="EMBL" id="VBB29543.1"/>
    </source>
</evidence>
<comment type="cofactor">
    <cofactor evidence="2 3">
        <name>Zn(2+)</name>
        <dbReference type="ChEBI" id="CHEBI:29105"/>
    </cofactor>
    <text evidence="2 3">Binds 1 zinc ion per subunit.</text>
</comment>
<dbReference type="SMART" id="SM00235">
    <property type="entry name" value="ZnMc"/>
    <property type="match status" value="1"/>
</dbReference>
<evidence type="ECO:0000256" key="2">
    <source>
        <dbReference type="PROSITE-ProRule" id="PRU01211"/>
    </source>
</evidence>
<evidence type="ECO:0000313" key="6">
    <source>
        <dbReference type="Proteomes" id="UP000276991"/>
    </source>
</evidence>
<dbReference type="Proteomes" id="UP000276991">
    <property type="component" value="Unassembled WGS sequence"/>
</dbReference>
<feature type="binding site" evidence="2">
    <location>
        <position position="619"/>
    </location>
    <ligand>
        <name>Zn(2+)</name>
        <dbReference type="ChEBI" id="CHEBI:29105"/>
        <note>catalytic</note>
    </ligand>
</feature>
<accession>A0A498SHY4</accession>
<dbReference type="InterPro" id="IPR024079">
    <property type="entry name" value="MetalloPept_cat_dom_sf"/>
</dbReference>
<organism evidence="5 6">
    <name type="scientific">Acanthocheilonema viteae</name>
    <name type="common">Filarial nematode worm</name>
    <name type="synonym">Dipetalonema viteae</name>
    <dbReference type="NCBI Taxonomy" id="6277"/>
    <lineage>
        <taxon>Eukaryota</taxon>
        <taxon>Metazoa</taxon>
        <taxon>Ecdysozoa</taxon>
        <taxon>Nematoda</taxon>
        <taxon>Chromadorea</taxon>
        <taxon>Rhabditida</taxon>
        <taxon>Spirurina</taxon>
        <taxon>Spiruromorpha</taxon>
        <taxon>Filarioidea</taxon>
        <taxon>Onchocercidae</taxon>
        <taxon>Acanthocheilonema</taxon>
    </lineage>
</organism>
<dbReference type="InterPro" id="IPR001506">
    <property type="entry name" value="Peptidase_M12A"/>
</dbReference>
<keyword evidence="2 3" id="KW-0862">Zinc</keyword>
<dbReference type="Gene3D" id="3.40.390.10">
    <property type="entry name" value="Collagenase (Catalytic Domain)"/>
    <property type="match status" value="1"/>
</dbReference>
<dbReference type="PRINTS" id="PR00480">
    <property type="entry name" value="ASTACIN"/>
</dbReference>
<keyword evidence="2 3" id="KW-0645">Protease</keyword>
<dbReference type="GO" id="GO:0006508">
    <property type="term" value="P:proteolysis"/>
    <property type="evidence" value="ECO:0007669"/>
    <property type="project" value="UniProtKB-KW"/>
</dbReference>
<dbReference type="GO" id="GO:0008270">
    <property type="term" value="F:zinc ion binding"/>
    <property type="evidence" value="ECO:0007669"/>
    <property type="project" value="UniProtKB-UniRule"/>
</dbReference>
<dbReference type="InterPro" id="IPR006026">
    <property type="entry name" value="Peptidase_Metallo"/>
</dbReference>
<keyword evidence="2 3" id="KW-0479">Metal-binding</keyword>
<dbReference type="STRING" id="6277.A0A498SHY4"/>